<proteinExistence type="predicted"/>
<evidence type="ECO:0008006" key="3">
    <source>
        <dbReference type="Google" id="ProtNLM"/>
    </source>
</evidence>
<dbReference type="PANTHER" id="PTHR43737">
    <property type="entry name" value="BLL7424 PROTEIN"/>
    <property type="match status" value="1"/>
</dbReference>
<dbReference type="Gene3D" id="3.40.720.10">
    <property type="entry name" value="Alkaline Phosphatase, subunit A"/>
    <property type="match status" value="1"/>
</dbReference>
<dbReference type="PROSITE" id="PS51318">
    <property type="entry name" value="TAT"/>
    <property type="match status" value="1"/>
</dbReference>
<organism evidence="1 2">
    <name type="scientific">Anatilimnocola aggregata</name>
    <dbReference type="NCBI Taxonomy" id="2528021"/>
    <lineage>
        <taxon>Bacteria</taxon>
        <taxon>Pseudomonadati</taxon>
        <taxon>Planctomycetota</taxon>
        <taxon>Planctomycetia</taxon>
        <taxon>Pirellulales</taxon>
        <taxon>Pirellulaceae</taxon>
        <taxon>Anatilimnocola</taxon>
    </lineage>
</organism>
<gene>
    <name evidence="1" type="ORF">ETAA8_03460</name>
</gene>
<dbReference type="Proteomes" id="UP000315017">
    <property type="component" value="Chromosome"/>
</dbReference>
<dbReference type="EMBL" id="CP036274">
    <property type="protein sequence ID" value="QDU25282.1"/>
    <property type="molecule type" value="Genomic_DNA"/>
</dbReference>
<keyword evidence="2" id="KW-1185">Reference proteome</keyword>
<dbReference type="InterPro" id="IPR010869">
    <property type="entry name" value="DUF1501"/>
</dbReference>
<sequence length="493" mass="54048">MTRDTAPTNLSRRSFGVMAGSLAAAASPITALSKAAAERPLGQSHFGRAKRVMLLYLYGAAAQHETWDPKPDAPAEIRGKFNPTSTSVPGLQICEHLPRVAKIADKLTLVRSMSHPYNIHSAAYTMSGIDKVDIPMELNPFDARHWPSFGSVLDYLATKEQPTAPPPAIPRNICLPFRFSSRAGEFTRGGPYGGFLGRGYDPVCTEFAGKITGKVGRWRGNAMQDVDEPYLGIDPAGRFVVSQAKGDTAMSLDQLSSRWSLLAKLQHEQLDYQTAAAPRGHDRFREMAYSLLTSDRIKAALDIGQEKESLREQYGYTLFGQATLAGRRLLEAGAKLVTVLWDEIKTANSAWDTHFHHYERLQDELLPGLDRALSALIADLDERGMLDDTLVLCITEHGRTPRVHDKGANGAGREHWSDVYSNAFAGAGIRRGSVVGSSDKHGSFVQENPISPKDILCTIYHLLGIDAHTMIPDRLGRPLPLVTGGRVVHEMLS</sequence>
<dbReference type="InterPro" id="IPR017850">
    <property type="entry name" value="Alkaline_phosphatase_core_sf"/>
</dbReference>
<protein>
    <recommendedName>
        <fullName evidence="3">DUF1501 domain-containing protein</fullName>
    </recommendedName>
</protein>
<reference evidence="1 2" key="1">
    <citation type="submission" date="2019-02" db="EMBL/GenBank/DDBJ databases">
        <title>Deep-cultivation of Planctomycetes and their phenomic and genomic characterization uncovers novel biology.</title>
        <authorList>
            <person name="Wiegand S."/>
            <person name="Jogler M."/>
            <person name="Boedeker C."/>
            <person name="Pinto D."/>
            <person name="Vollmers J."/>
            <person name="Rivas-Marin E."/>
            <person name="Kohn T."/>
            <person name="Peeters S.H."/>
            <person name="Heuer A."/>
            <person name="Rast P."/>
            <person name="Oberbeckmann S."/>
            <person name="Bunk B."/>
            <person name="Jeske O."/>
            <person name="Meyerdierks A."/>
            <person name="Storesund J.E."/>
            <person name="Kallscheuer N."/>
            <person name="Luecker S."/>
            <person name="Lage O.M."/>
            <person name="Pohl T."/>
            <person name="Merkel B.J."/>
            <person name="Hornburger P."/>
            <person name="Mueller R.-W."/>
            <person name="Bruemmer F."/>
            <person name="Labrenz M."/>
            <person name="Spormann A.M."/>
            <person name="Op den Camp H."/>
            <person name="Overmann J."/>
            <person name="Amann R."/>
            <person name="Jetten M.S.M."/>
            <person name="Mascher T."/>
            <person name="Medema M.H."/>
            <person name="Devos D.P."/>
            <person name="Kaster A.-K."/>
            <person name="Ovreas L."/>
            <person name="Rohde M."/>
            <person name="Galperin M.Y."/>
            <person name="Jogler C."/>
        </authorList>
    </citation>
    <scope>NUCLEOTIDE SEQUENCE [LARGE SCALE GENOMIC DNA]</scope>
    <source>
        <strain evidence="1 2">ETA_A8</strain>
    </source>
</reference>
<dbReference type="KEGG" id="aagg:ETAA8_03460"/>
<evidence type="ECO:0000313" key="2">
    <source>
        <dbReference type="Proteomes" id="UP000315017"/>
    </source>
</evidence>
<name>A0A517Y580_9BACT</name>
<accession>A0A517Y580</accession>
<dbReference type="Pfam" id="PF07394">
    <property type="entry name" value="DUF1501"/>
    <property type="match status" value="1"/>
</dbReference>
<dbReference type="SUPFAM" id="SSF53649">
    <property type="entry name" value="Alkaline phosphatase-like"/>
    <property type="match status" value="1"/>
</dbReference>
<dbReference type="InterPro" id="IPR006311">
    <property type="entry name" value="TAT_signal"/>
</dbReference>
<evidence type="ECO:0000313" key="1">
    <source>
        <dbReference type="EMBL" id="QDU25282.1"/>
    </source>
</evidence>
<dbReference type="RefSeq" id="WP_202921498.1">
    <property type="nucleotide sequence ID" value="NZ_CP036274.1"/>
</dbReference>
<dbReference type="AlphaFoldDB" id="A0A517Y580"/>
<dbReference type="PANTHER" id="PTHR43737:SF1">
    <property type="entry name" value="DUF1501 DOMAIN-CONTAINING PROTEIN"/>
    <property type="match status" value="1"/>
</dbReference>